<dbReference type="VEuPathDB" id="AmoebaDB:ACA1_255150"/>
<evidence type="ECO:0000313" key="2">
    <source>
        <dbReference type="EMBL" id="ELR22417.1"/>
    </source>
</evidence>
<dbReference type="RefSeq" id="XP_004367673.1">
    <property type="nucleotide sequence ID" value="XM_004367616.1"/>
</dbReference>
<dbReference type="AlphaFoldDB" id="L8HAY2"/>
<protein>
    <recommendedName>
        <fullName evidence="1">Thioredoxin-like fold domain-containing protein</fullName>
    </recommendedName>
</protein>
<evidence type="ECO:0000259" key="1">
    <source>
        <dbReference type="Pfam" id="PF13462"/>
    </source>
</evidence>
<dbReference type="SUPFAM" id="SSF52833">
    <property type="entry name" value="Thioredoxin-like"/>
    <property type="match status" value="1"/>
</dbReference>
<proteinExistence type="predicted"/>
<keyword evidence="3" id="KW-1185">Reference proteome</keyword>
<dbReference type="InterPro" id="IPR012336">
    <property type="entry name" value="Thioredoxin-like_fold"/>
</dbReference>
<dbReference type="PANTHER" id="PTHR33875:SF2">
    <property type="entry name" value="ACR183CP"/>
    <property type="match status" value="1"/>
</dbReference>
<dbReference type="Proteomes" id="UP000011083">
    <property type="component" value="Unassembled WGS sequence"/>
</dbReference>
<dbReference type="OMA" id="TEWVEYL"/>
<accession>L8HAY2</accession>
<feature type="domain" description="Thioredoxin-like fold" evidence="1">
    <location>
        <begin position="1"/>
        <end position="171"/>
    </location>
</feature>
<dbReference type="Gene3D" id="3.40.30.10">
    <property type="entry name" value="Glutaredoxin"/>
    <property type="match status" value="1"/>
</dbReference>
<evidence type="ECO:0000313" key="3">
    <source>
        <dbReference type="Proteomes" id="UP000011083"/>
    </source>
</evidence>
<dbReference type="GeneID" id="14923352"/>
<reference evidence="2 3" key="1">
    <citation type="journal article" date="2013" name="Genome Biol.">
        <title>Genome of Acanthamoeba castellanii highlights extensive lateral gene transfer and early evolution of tyrosine kinase signaling.</title>
        <authorList>
            <person name="Clarke M."/>
            <person name="Lohan A.J."/>
            <person name="Liu B."/>
            <person name="Lagkouvardos I."/>
            <person name="Roy S."/>
            <person name="Zafar N."/>
            <person name="Bertelli C."/>
            <person name="Schilde C."/>
            <person name="Kianianmomeni A."/>
            <person name="Burglin T.R."/>
            <person name="Frech C."/>
            <person name="Turcotte B."/>
            <person name="Kopec K.O."/>
            <person name="Synnott J.M."/>
            <person name="Choo C."/>
            <person name="Paponov I."/>
            <person name="Finkler A."/>
            <person name="Soon Heng Tan C."/>
            <person name="Hutchins A.P."/>
            <person name="Weinmeier T."/>
            <person name="Rattei T."/>
            <person name="Chu J.S."/>
            <person name="Gimenez G."/>
            <person name="Irimia M."/>
            <person name="Rigden D.J."/>
            <person name="Fitzpatrick D.A."/>
            <person name="Lorenzo-Morales J."/>
            <person name="Bateman A."/>
            <person name="Chiu C.H."/>
            <person name="Tang P."/>
            <person name="Hegemann P."/>
            <person name="Fromm H."/>
            <person name="Raoult D."/>
            <person name="Greub G."/>
            <person name="Miranda-Saavedra D."/>
            <person name="Chen N."/>
            <person name="Nash P."/>
            <person name="Ginger M.L."/>
            <person name="Horn M."/>
            <person name="Schaap P."/>
            <person name="Caler L."/>
            <person name="Loftus B."/>
        </authorList>
    </citation>
    <scope>NUCLEOTIDE SEQUENCE [LARGE SCALE GENOMIC DNA]</scope>
    <source>
        <strain evidence="2 3">Neff</strain>
    </source>
</reference>
<dbReference type="PANTHER" id="PTHR33875">
    <property type="entry name" value="OS09G0542200 PROTEIN"/>
    <property type="match status" value="1"/>
</dbReference>
<dbReference type="KEGG" id="acan:ACA1_255150"/>
<dbReference type="OrthoDB" id="37297at2759"/>
<dbReference type="Pfam" id="PF13462">
    <property type="entry name" value="Thioredoxin_4"/>
    <property type="match status" value="1"/>
</dbReference>
<dbReference type="STRING" id="1257118.L8HAY2"/>
<sequence length="185" mass="20809">MHRGNPAAPIHLTEFADYQCPDCGVSYPVVEKVLQHYGPDKIYYTLHVFPLWLHRQAFILAEAAGVVALNAPEHYWEAAQFLFANQAQFFNSAYRNKTANDLYAHLAGWMPKFGVSPATFYTQIDSDAVFAHVDADIHQALIHQIYGTPTFVINGFKAENLDQTTTFAQWITYLDALLQPATLSA</sequence>
<dbReference type="InterPro" id="IPR036249">
    <property type="entry name" value="Thioredoxin-like_sf"/>
</dbReference>
<name>L8HAY2_ACACF</name>
<organism evidence="2 3">
    <name type="scientific">Acanthamoeba castellanii (strain ATCC 30010 / Neff)</name>
    <dbReference type="NCBI Taxonomy" id="1257118"/>
    <lineage>
        <taxon>Eukaryota</taxon>
        <taxon>Amoebozoa</taxon>
        <taxon>Discosea</taxon>
        <taxon>Longamoebia</taxon>
        <taxon>Centramoebida</taxon>
        <taxon>Acanthamoebidae</taxon>
        <taxon>Acanthamoeba</taxon>
    </lineage>
</organism>
<gene>
    <name evidence="2" type="ORF">ACA1_255150</name>
</gene>
<dbReference type="EMBL" id="KB007885">
    <property type="protein sequence ID" value="ELR22417.1"/>
    <property type="molecule type" value="Genomic_DNA"/>
</dbReference>